<feature type="transmembrane region" description="Helical" evidence="7">
    <location>
        <begin position="263"/>
        <end position="281"/>
    </location>
</feature>
<dbReference type="EMBL" id="CP048020">
    <property type="protein sequence ID" value="QHX43092.1"/>
    <property type="molecule type" value="Genomic_DNA"/>
</dbReference>
<evidence type="ECO:0000313" key="8">
    <source>
        <dbReference type="EMBL" id="QHX43092.1"/>
    </source>
</evidence>
<dbReference type="GO" id="GO:0042910">
    <property type="term" value="F:xenobiotic transmembrane transporter activity"/>
    <property type="evidence" value="ECO:0007669"/>
    <property type="project" value="InterPro"/>
</dbReference>
<organism evidence="8 9">
    <name type="scientific">Treponema vincentii</name>
    <dbReference type="NCBI Taxonomy" id="69710"/>
    <lineage>
        <taxon>Bacteria</taxon>
        <taxon>Pseudomonadati</taxon>
        <taxon>Spirochaetota</taxon>
        <taxon>Spirochaetia</taxon>
        <taxon>Spirochaetales</taxon>
        <taxon>Treponemataceae</taxon>
        <taxon>Treponema</taxon>
    </lineage>
</organism>
<dbReference type="GO" id="GO:0015297">
    <property type="term" value="F:antiporter activity"/>
    <property type="evidence" value="ECO:0007669"/>
    <property type="project" value="InterPro"/>
</dbReference>
<feature type="transmembrane region" description="Helical" evidence="7">
    <location>
        <begin position="15"/>
        <end position="35"/>
    </location>
</feature>
<dbReference type="PANTHER" id="PTHR43823:SF3">
    <property type="entry name" value="MULTIDRUG EXPORT PROTEIN MEPA"/>
    <property type="match status" value="1"/>
</dbReference>
<dbReference type="PIRSF" id="PIRSF006603">
    <property type="entry name" value="DinF"/>
    <property type="match status" value="1"/>
</dbReference>
<keyword evidence="6 7" id="KW-0472">Membrane</keyword>
<dbReference type="InterPro" id="IPR051327">
    <property type="entry name" value="MATE_MepA_subfamily"/>
</dbReference>
<feature type="transmembrane region" description="Helical" evidence="7">
    <location>
        <begin position="197"/>
        <end position="218"/>
    </location>
</feature>
<feature type="transmembrane region" description="Helical" evidence="7">
    <location>
        <begin position="335"/>
        <end position="354"/>
    </location>
</feature>
<dbReference type="PANTHER" id="PTHR43823">
    <property type="entry name" value="SPORULATION PROTEIN YKVU"/>
    <property type="match status" value="1"/>
</dbReference>
<feature type="transmembrane region" description="Helical" evidence="7">
    <location>
        <begin position="55"/>
        <end position="84"/>
    </location>
</feature>
<evidence type="ECO:0000256" key="3">
    <source>
        <dbReference type="ARBA" id="ARBA00022475"/>
    </source>
</evidence>
<keyword evidence="4 7" id="KW-0812">Transmembrane</keyword>
<evidence type="ECO:0000256" key="7">
    <source>
        <dbReference type="SAM" id="Phobius"/>
    </source>
</evidence>
<evidence type="ECO:0000256" key="4">
    <source>
        <dbReference type="ARBA" id="ARBA00022692"/>
    </source>
</evidence>
<dbReference type="AlphaFoldDB" id="A0A6P1Y2F8"/>
<gene>
    <name evidence="8" type="ORF">GWP43_06125</name>
</gene>
<keyword evidence="2" id="KW-0813">Transport</keyword>
<dbReference type="Proteomes" id="UP000464374">
    <property type="component" value="Chromosome"/>
</dbReference>
<name>A0A6P1Y2F8_9SPIR</name>
<feature type="transmembrane region" description="Helical" evidence="7">
    <location>
        <begin position="171"/>
        <end position="191"/>
    </location>
</feature>
<evidence type="ECO:0000256" key="5">
    <source>
        <dbReference type="ARBA" id="ARBA00022989"/>
    </source>
</evidence>
<evidence type="ECO:0000256" key="2">
    <source>
        <dbReference type="ARBA" id="ARBA00022448"/>
    </source>
</evidence>
<feature type="transmembrane region" description="Helical" evidence="7">
    <location>
        <begin position="301"/>
        <end position="323"/>
    </location>
</feature>
<keyword evidence="3" id="KW-1003">Cell membrane</keyword>
<feature type="transmembrane region" description="Helical" evidence="7">
    <location>
        <begin position="408"/>
        <end position="427"/>
    </location>
</feature>
<evidence type="ECO:0000313" key="9">
    <source>
        <dbReference type="Proteomes" id="UP000464374"/>
    </source>
</evidence>
<comment type="subcellular location">
    <subcellularLocation>
        <location evidence="1">Cell membrane</location>
        <topology evidence="1">Multi-pass membrane protein</topology>
    </subcellularLocation>
</comment>
<protein>
    <submittedName>
        <fullName evidence="8">Multidrug transporter</fullName>
    </submittedName>
</protein>
<dbReference type="InterPro" id="IPR048279">
    <property type="entry name" value="MdtK-like"/>
</dbReference>
<dbReference type="RefSeq" id="WP_162663422.1">
    <property type="nucleotide sequence ID" value="NZ_CP048020.1"/>
</dbReference>
<accession>A0A6P1Y2F8</accession>
<dbReference type="KEGG" id="trz:GWP43_06125"/>
<feature type="transmembrane region" description="Helical" evidence="7">
    <location>
        <begin position="96"/>
        <end position="118"/>
    </location>
</feature>
<proteinExistence type="predicted"/>
<dbReference type="GO" id="GO:0005886">
    <property type="term" value="C:plasma membrane"/>
    <property type="evidence" value="ECO:0007669"/>
    <property type="project" value="UniProtKB-SubCell"/>
</dbReference>
<sequence>METEKQRTQILNDNLWKILIDFSWPAVIAMFLLGANNVLDGIFVGRFAEEGSLAGISIALPPVIALTGFGLLIGTGAGSLLSIAIGAEDTDIRRRLLGNANALVLIASAAVMLLGFRFSQPLLFAMGGRGNELVLGDVYYRTLLWGALPWIYAVALNTLIRAEGKMKTAAVIMAIGLAVNGLSNYVLMVLLKQGIKGAAIGTNIGMIVQALICMLYIIHSPLVQRDADSAGDRISVSLLQRACAIRLDKDIVSTIIRMGLSSFIMQIMMVLQSMLVLNVIARYGSAHDIGFYGVVTRLFSFVIQPLAGLMIAMPPIIGINFGAGRSERVIAVFKCFLMAAFILVLPFWIFALTMPEVAAGVMMNRALITTENSIQIRIFMALLPVMPLTFLTLSFFPAINKGLSSSVIALMQQVVLYVPVMLLLPRFTGVRGVYYGTLFIELVTAIPILILIKREFRLLRTGATRWVK</sequence>
<dbReference type="Pfam" id="PF01554">
    <property type="entry name" value="MatE"/>
    <property type="match status" value="2"/>
</dbReference>
<dbReference type="InterPro" id="IPR002528">
    <property type="entry name" value="MATE_fam"/>
</dbReference>
<reference evidence="8 9" key="1">
    <citation type="submission" date="2020-01" db="EMBL/GenBank/DDBJ databases">
        <title>Complete genome sequence of a human oral phylogroup 1 Treponema sp. strain ATCC 700766, originally isolated from periodontitis dental plaque.</title>
        <authorList>
            <person name="Chan Y."/>
            <person name="Huo Y.-B."/>
            <person name="Yu X.-L."/>
            <person name="Zeng H."/>
            <person name="Leung W.-K."/>
            <person name="Watt R.M."/>
        </authorList>
    </citation>
    <scope>NUCLEOTIDE SEQUENCE [LARGE SCALE GENOMIC DNA]</scope>
    <source>
        <strain evidence="8 9">OMZ 804</strain>
    </source>
</reference>
<feature type="transmembrane region" description="Helical" evidence="7">
    <location>
        <begin position="138"/>
        <end position="159"/>
    </location>
</feature>
<feature type="transmembrane region" description="Helical" evidence="7">
    <location>
        <begin position="374"/>
        <end position="396"/>
    </location>
</feature>
<evidence type="ECO:0000256" key="1">
    <source>
        <dbReference type="ARBA" id="ARBA00004651"/>
    </source>
</evidence>
<feature type="transmembrane region" description="Helical" evidence="7">
    <location>
        <begin position="433"/>
        <end position="452"/>
    </location>
</feature>
<keyword evidence="5 7" id="KW-1133">Transmembrane helix</keyword>
<evidence type="ECO:0000256" key="6">
    <source>
        <dbReference type="ARBA" id="ARBA00023136"/>
    </source>
</evidence>